<protein>
    <submittedName>
        <fullName evidence="2">Uncharacterized protein</fullName>
    </submittedName>
</protein>
<sequence>MSIKFEDYDDYGPVQREANLPPTSHPETNVFAPNQANDVPSGSVFRIQEGPDIKFHNGNGCIFPAQECDYDVSQLLDIHAASFKEQADALLQTGNLSLMTLGEVVASQDCNSEYQVVNYKQRNTANPAFASIWLTVKSEIPKRP</sequence>
<reference evidence="2 3" key="1">
    <citation type="submission" date="2014-10" db="EMBL/GenBank/DDBJ databases">
        <title>Draft genome of the hookworm Ancylostoma caninum.</title>
        <authorList>
            <person name="Mitreva M."/>
        </authorList>
    </citation>
    <scope>NUCLEOTIDE SEQUENCE [LARGE SCALE GENOMIC DNA]</scope>
    <source>
        <strain evidence="2 3">Baltimore</strain>
    </source>
</reference>
<dbReference type="Proteomes" id="UP000252519">
    <property type="component" value="Unassembled WGS sequence"/>
</dbReference>
<keyword evidence="3" id="KW-1185">Reference proteome</keyword>
<evidence type="ECO:0000256" key="1">
    <source>
        <dbReference type="SAM" id="MobiDB-lite"/>
    </source>
</evidence>
<proteinExistence type="predicted"/>
<accession>A0A368FS56</accession>
<feature type="region of interest" description="Disordered" evidence="1">
    <location>
        <begin position="1"/>
        <end position="25"/>
    </location>
</feature>
<organism evidence="2 3">
    <name type="scientific">Ancylostoma caninum</name>
    <name type="common">Dog hookworm</name>
    <dbReference type="NCBI Taxonomy" id="29170"/>
    <lineage>
        <taxon>Eukaryota</taxon>
        <taxon>Metazoa</taxon>
        <taxon>Ecdysozoa</taxon>
        <taxon>Nematoda</taxon>
        <taxon>Chromadorea</taxon>
        <taxon>Rhabditida</taxon>
        <taxon>Rhabditina</taxon>
        <taxon>Rhabditomorpha</taxon>
        <taxon>Strongyloidea</taxon>
        <taxon>Ancylostomatidae</taxon>
        <taxon>Ancylostomatinae</taxon>
        <taxon>Ancylostoma</taxon>
    </lineage>
</organism>
<dbReference type="EMBL" id="JOJR01000706">
    <property type="protein sequence ID" value="RCN35051.1"/>
    <property type="molecule type" value="Genomic_DNA"/>
</dbReference>
<dbReference type="OrthoDB" id="10315784at2759"/>
<name>A0A368FS56_ANCCA</name>
<evidence type="ECO:0000313" key="3">
    <source>
        <dbReference type="Proteomes" id="UP000252519"/>
    </source>
</evidence>
<comment type="caution">
    <text evidence="2">The sequence shown here is derived from an EMBL/GenBank/DDBJ whole genome shotgun (WGS) entry which is preliminary data.</text>
</comment>
<dbReference type="AlphaFoldDB" id="A0A368FS56"/>
<evidence type="ECO:0000313" key="2">
    <source>
        <dbReference type="EMBL" id="RCN35051.1"/>
    </source>
</evidence>
<gene>
    <name evidence="2" type="ORF">ANCCAN_19082</name>
</gene>